<comment type="subcellular location">
    <subcellularLocation>
        <location evidence="1">Virion</location>
    </subcellularLocation>
</comment>
<gene>
    <name evidence="3" type="ordered locus">TREAZ_1913</name>
</gene>
<evidence type="ECO:0000259" key="2">
    <source>
        <dbReference type="Pfam" id="PF05065"/>
    </source>
</evidence>
<evidence type="ECO:0000313" key="4">
    <source>
        <dbReference type="Proteomes" id="UP000009222"/>
    </source>
</evidence>
<dbReference type="KEGG" id="taz:TREAZ_1913"/>
<proteinExistence type="predicted"/>
<organism evidence="3 4">
    <name type="scientific">Leadbettera azotonutricia (strain ATCC BAA-888 / DSM 13862 / ZAS-9)</name>
    <name type="common">Treponema azotonutricium</name>
    <dbReference type="NCBI Taxonomy" id="545695"/>
    <lineage>
        <taxon>Bacteria</taxon>
        <taxon>Pseudomonadati</taxon>
        <taxon>Spirochaetota</taxon>
        <taxon>Spirochaetia</taxon>
        <taxon>Spirochaetales</taxon>
        <taxon>Breznakiellaceae</taxon>
        <taxon>Leadbettera</taxon>
    </lineage>
</organism>
<dbReference type="OrthoDB" id="354816at2"/>
<keyword evidence="4" id="KW-1185">Reference proteome</keyword>
<dbReference type="eggNOG" id="COG4653">
    <property type="taxonomic scope" value="Bacteria"/>
</dbReference>
<feature type="domain" description="Phage capsid-like C-terminal" evidence="2">
    <location>
        <begin position="154"/>
        <end position="426"/>
    </location>
</feature>
<dbReference type="NCBIfam" id="TIGR01554">
    <property type="entry name" value="major_cap_HK97"/>
    <property type="match status" value="1"/>
</dbReference>
<dbReference type="RefSeq" id="WP_015710123.1">
    <property type="nucleotide sequence ID" value="NC_015577.1"/>
</dbReference>
<accession>F5YB97</accession>
<dbReference type="InParanoid" id="F5YB97"/>
<dbReference type="HOGENOM" id="CLU_629938_0_0_12"/>
<dbReference type="SUPFAM" id="SSF56563">
    <property type="entry name" value="Major capsid protein gp5"/>
    <property type="match status" value="1"/>
</dbReference>
<name>F5YB97_LEAAZ</name>
<protein>
    <submittedName>
        <fullName evidence="3">Phage major capsid protein, HK97 family</fullName>
    </submittedName>
</protein>
<evidence type="ECO:0000256" key="1">
    <source>
        <dbReference type="ARBA" id="ARBA00004328"/>
    </source>
</evidence>
<dbReference type="InterPro" id="IPR054612">
    <property type="entry name" value="Phage_capsid-like_C"/>
</dbReference>
<evidence type="ECO:0000313" key="3">
    <source>
        <dbReference type="EMBL" id="AEF81523.1"/>
    </source>
</evidence>
<dbReference type="AlphaFoldDB" id="F5YB97"/>
<reference evidence="3 4" key="2">
    <citation type="journal article" date="2011" name="ISME J.">
        <title>RNA-seq reveals cooperative metabolic interactions between two termite-gut spirochete species in co-culture.</title>
        <authorList>
            <person name="Rosenthal A.Z."/>
            <person name="Matson E.G."/>
            <person name="Eldar A."/>
            <person name="Leadbetter J.R."/>
        </authorList>
    </citation>
    <scope>NUCLEOTIDE SEQUENCE [LARGE SCALE GENOMIC DNA]</scope>
    <source>
        <strain evidence="4">ATCC BAA-888 / DSM 13862 / ZAS-9</strain>
    </source>
</reference>
<dbReference type="STRING" id="545695.TREAZ_1913"/>
<dbReference type="Proteomes" id="UP000009222">
    <property type="component" value="Chromosome"/>
</dbReference>
<reference evidence="4" key="1">
    <citation type="submission" date="2009-12" db="EMBL/GenBank/DDBJ databases">
        <title>Complete sequence of Treponema azotonutricium strain ZAS-9.</title>
        <authorList>
            <person name="Tetu S.G."/>
            <person name="Matson E."/>
            <person name="Ren Q."/>
            <person name="Seshadri R."/>
            <person name="Elbourne L."/>
            <person name="Hassan K.A."/>
            <person name="Durkin A."/>
            <person name="Radune D."/>
            <person name="Mohamoud Y."/>
            <person name="Shay R."/>
            <person name="Jin S."/>
            <person name="Zhang X."/>
            <person name="Lucey K."/>
            <person name="Ballor N.R."/>
            <person name="Ottesen E."/>
            <person name="Rosenthal R."/>
            <person name="Allen A."/>
            <person name="Leadbetter J.R."/>
            <person name="Paulsen I.T."/>
        </authorList>
    </citation>
    <scope>NUCLEOTIDE SEQUENCE [LARGE SCALE GENOMIC DNA]</scope>
    <source>
        <strain evidence="4">ATCC BAA-888 / DSM 13862 / ZAS-9</strain>
    </source>
</reference>
<sequence>MGKELIAAIKAKLAAMKKVEASGFTDQSKAAEYFREKEFILEEIVKTLEAVSDGQEAETEALKATVKSLRDELKTKAAYPKELTRRELCYNIGRGIAAAWARNHKALADLSFSPNFKADNWTNPRDVSWGEKGWNVNEKAALGSPMGNMATNDQYLINPIYETEIMTDAAKKSVMMGLVRHRPMMGPSIFLPTRDRGGVQLHWLTAYGQQITGSKPQGAQRVELKAYTLAGYIPWYDEFEEDVFIDLGTMFMEEFTEAYAVEFDRQCLLADDDPFTGAMAVDGAEEVEIAGADINGLTWKDFRDAVYRVPAEERKDCAWFLHETVLNHIANIEDADGRPIWRHPTEAMPGKLDLYPYHEVSIMPQIGAVENDTAFAIFMNPKRIQHGNRKGIEIKKFDGTTESMEYGELFLRFRKRDGFLVTRPSGNMVILKTKP</sequence>
<dbReference type="EMBL" id="CP001841">
    <property type="protein sequence ID" value="AEF81523.1"/>
    <property type="molecule type" value="Genomic_DNA"/>
</dbReference>
<dbReference type="InterPro" id="IPR024455">
    <property type="entry name" value="Phage_capsid"/>
</dbReference>
<dbReference type="Pfam" id="PF05065">
    <property type="entry name" value="Phage_capsid"/>
    <property type="match status" value="1"/>
</dbReference>